<dbReference type="Gene3D" id="3.90.1150.30">
    <property type="match status" value="1"/>
</dbReference>
<dbReference type="AlphaFoldDB" id="A0A433SG48"/>
<dbReference type="GO" id="GO:0016020">
    <property type="term" value="C:membrane"/>
    <property type="evidence" value="ECO:0007669"/>
    <property type="project" value="GOC"/>
</dbReference>
<gene>
    <name evidence="3" type="ORF">CUZ56_00208</name>
</gene>
<protein>
    <recommendedName>
        <fullName evidence="5">Calcineurin-like phosphoesterase domain-containing protein</fullName>
    </recommendedName>
</protein>
<dbReference type="Proteomes" id="UP000286947">
    <property type="component" value="Unassembled WGS sequence"/>
</dbReference>
<reference evidence="3 4" key="1">
    <citation type="submission" date="2018-01" db="EMBL/GenBank/DDBJ databases">
        <title>Saezia sanguinis gen. nov., sp. nov., in the order Burkholderiales isolated from human blood.</title>
        <authorList>
            <person name="Medina-Pascual M.J."/>
            <person name="Valdezate S."/>
            <person name="Monzon S."/>
            <person name="Cuesta I."/>
            <person name="Carrasco G."/>
            <person name="Villalon P."/>
            <person name="Saez-Nieto J.A."/>
        </authorList>
    </citation>
    <scope>NUCLEOTIDE SEQUENCE [LARGE SCALE GENOMIC DNA]</scope>
    <source>
        <strain evidence="3 4">CNM695-12</strain>
    </source>
</reference>
<dbReference type="PANTHER" id="PTHR31302">
    <property type="entry name" value="TRANSMEMBRANE PROTEIN WITH METALLOPHOSPHOESTERASE DOMAIN-RELATED"/>
    <property type="match status" value="1"/>
</dbReference>
<proteinExistence type="predicted"/>
<keyword evidence="1" id="KW-0479">Metal-binding</keyword>
<comment type="caution">
    <text evidence="3">The sequence shown here is derived from an EMBL/GenBank/DDBJ whole genome shotgun (WGS) entry which is preliminary data.</text>
</comment>
<dbReference type="InterPro" id="IPR051158">
    <property type="entry name" value="Metallophosphoesterase_sf"/>
</dbReference>
<evidence type="ECO:0000313" key="3">
    <source>
        <dbReference type="EMBL" id="RUS67731.1"/>
    </source>
</evidence>
<dbReference type="GO" id="GO:0046872">
    <property type="term" value="F:metal ion binding"/>
    <property type="evidence" value="ECO:0007669"/>
    <property type="project" value="UniProtKB-KW"/>
</dbReference>
<keyword evidence="4" id="KW-1185">Reference proteome</keyword>
<evidence type="ECO:0008006" key="5">
    <source>
        <dbReference type="Google" id="ProtNLM"/>
    </source>
</evidence>
<name>A0A433SG48_9BURK</name>
<dbReference type="OrthoDB" id="9780884at2"/>
<keyword evidence="2" id="KW-0378">Hydrolase</keyword>
<dbReference type="RefSeq" id="WP_126977353.1">
    <property type="nucleotide sequence ID" value="NZ_PQSP01000001.1"/>
</dbReference>
<dbReference type="SUPFAM" id="SSF142906">
    <property type="entry name" value="YjbR-like"/>
    <property type="match status" value="1"/>
</dbReference>
<dbReference type="GO" id="GO:0008758">
    <property type="term" value="F:UDP-2,3-diacylglucosamine hydrolase activity"/>
    <property type="evidence" value="ECO:0007669"/>
    <property type="project" value="TreeGrafter"/>
</dbReference>
<evidence type="ECO:0000313" key="4">
    <source>
        <dbReference type="Proteomes" id="UP000286947"/>
    </source>
</evidence>
<organism evidence="3 4">
    <name type="scientific">Saezia sanguinis</name>
    <dbReference type="NCBI Taxonomy" id="1965230"/>
    <lineage>
        <taxon>Bacteria</taxon>
        <taxon>Pseudomonadati</taxon>
        <taxon>Pseudomonadota</taxon>
        <taxon>Betaproteobacteria</taxon>
        <taxon>Burkholderiales</taxon>
        <taxon>Saeziaceae</taxon>
        <taxon>Saezia</taxon>
    </lineage>
</organism>
<dbReference type="EMBL" id="PQSP01000001">
    <property type="protein sequence ID" value="RUS67731.1"/>
    <property type="molecule type" value="Genomic_DNA"/>
</dbReference>
<accession>A0A433SG48</accession>
<sequence>MITKARVLKYAADKYGTQPEYLWKRTPDTAILRHAHNRKWYGVLITISKSALGLKGEGQVEIINVEDSALVIAGITDQAALSYGMKGPDLDSALAGAPEDMPTILLSHRPAGATEYAMAGVNVQLSGHTHGGMIQGVDQLLRYANGGYISGSYMIDGMHLYVSNGTGLWNGFPIRLGIPAEITEFVLQASHL</sequence>
<evidence type="ECO:0000256" key="2">
    <source>
        <dbReference type="ARBA" id="ARBA00022801"/>
    </source>
</evidence>
<dbReference type="GO" id="GO:0009245">
    <property type="term" value="P:lipid A biosynthetic process"/>
    <property type="evidence" value="ECO:0007669"/>
    <property type="project" value="TreeGrafter"/>
</dbReference>
<evidence type="ECO:0000256" key="1">
    <source>
        <dbReference type="ARBA" id="ARBA00022723"/>
    </source>
</evidence>
<dbReference type="PANTHER" id="PTHR31302:SF31">
    <property type="entry name" value="PHOSPHODIESTERASE YAEI"/>
    <property type="match status" value="1"/>
</dbReference>
<dbReference type="InterPro" id="IPR038056">
    <property type="entry name" value="YjbR-like_sf"/>
</dbReference>
<dbReference type="SUPFAM" id="SSF56300">
    <property type="entry name" value="Metallo-dependent phosphatases"/>
    <property type="match status" value="1"/>
</dbReference>
<dbReference type="InterPro" id="IPR029052">
    <property type="entry name" value="Metallo-depent_PP-like"/>
</dbReference>